<dbReference type="EnsemblMetazoa" id="GPAI003235-RA">
    <property type="protein sequence ID" value="GPAI003235-PA"/>
    <property type="gene ID" value="GPAI003235"/>
</dbReference>
<dbReference type="VEuPathDB" id="VectorBase:GPAI003235"/>
<name>A0A1A9Z439_GLOPL</name>
<evidence type="ECO:0000256" key="1">
    <source>
        <dbReference type="SAM" id="Phobius"/>
    </source>
</evidence>
<keyword evidence="1" id="KW-0472">Membrane</keyword>
<evidence type="ECO:0000313" key="3">
    <source>
        <dbReference type="Proteomes" id="UP000092445"/>
    </source>
</evidence>
<keyword evidence="1" id="KW-0812">Transmembrane</keyword>
<protein>
    <submittedName>
        <fullName evidence="2">Uncharacterized protein</fullName>
    </submittedName>
</protein>
<evidence type="ECO:0000313" key="2">
    <source>
        <dbReference type="EnsemblMetazoa" id="GPAI003235-PA"/>
    </source>
</evidence>
<sequence>MLHKFGYMKFRGLMSTTKYRLHNSSRIYEEHGPAKASILNKLFLCIGDDRQQKYQDRGSQGRLQMQKTYIDSVEEYPQRKILTNQFKDDSIQPKKVLVHRSEINSLQNLKKRRKQLSYVVGSHQCQLNKKKEIPKTLPIVVMILFLAFYSTLPYSLASLSILQCQTTILRYPKKTNR</sequence>
<reference evidence="3" key="1">
    <citation type="submission" date="2014-03" db="EMBL/GenBank/DDBJ databases">
        <authorList>
            <person name="Aksoy S."/>
            <person name="Warren W."/>
            <person name="Wilson R.K."/>
        </authorList>
    </citation>
    <scope>NUCLEOTIDE SEQUENCE [LARGE SCALE GENOMIC DNA]</scope>
    <source>
        <strain evidence="3">IAEA</strain>
    </source>
</reference>
<keyword evidence="3" id="KW-1185">Reference proteome</keyword>
<keyword evidence="1" id="KW-1133">Transmembrane helix</keyword>
<reference evidence="2" key="2">
    <citation type="submission" date="2020-05" db="UniProtKB">
        <authorList>
            <consortium name="EnsemblMetazoa"/>
        </authorList>
    </citation>
    <scope>IDENTIFICATION</scope>
    <source>
        <strain evidence="2">IAEA</strain>
    </source>
</reference>
<proteinExistence type="predicted"/>
<dbReference type="AlphaFoldDB" id="A0A1A9Z439"/>
<organism evidence="2 3">
    <name type="scientific">Glossina pallidipes</name>
    <name type="common">Tsetse fly</name>
    <dbReference type="NCBI Taxonomy" id="7398"/>
    <lineage>
        <taxon>Eukaryota</taxon>
        <taxon>Metazoa</taxon>
        <taxon>Ecdysozoa</taxon>
        <taxon>Arthropoda</taxon>
        <taxon>Hexapoda</taxon>
        <taxon>Insecta</taxon>
        <taxon>Pterygota</taxon>
        <taxon>Neoptera</taxon>
        <taxon>Endopterygota</taxon>
        <taxon>Diptera</taxon>
        <taxon>Brachycera</taxon>
        <taxon>Muscomorpha</taxon>
        <taxon>Hippoboscoidea</taxon>
        <taxon>Glossinidae</taxon>
        <taxon>Glossina</taxon>
    </lineage>
</organism>
<accession>A0A1A9Z439</accession>
<feature type="transmembrane region" description="Helical" evidence="1">
    <location>
        <begin position="136"/>
        <end position="156"/>
    </location>
</feature>
<dbReference type="Proteomes" id="UP000092445">
    <property type="component" value="Unassembled WGS sequence"/>
</dbReference>